<dbReference type="SMART" id="SM00283">
    <property type="entry name" value="MA"/>
    <property type="match status" value="1"/>
</dbReference>
<dbReference type="RefSeq" id="WP_281245853.1">
    <property type="nucleotide sequence ID" value="NZ_FODJ01000004.1"/>
</dbReference>
<dbReference type="Pfam" id="PF00015">
    <property type="entry name" value="MCPsignal"/>
    <property type="match status" value="1"/>
</dbReference>
<dbReference type="EMBL" id="FODJ01000004">
    <property type="protein sequence ID" value="SEO14275.1"/>
    <property type="molecule type" value="Genomic_DNA"/>
</dbReference>
<dbReference type="InterPro" id="IPR000700">
    <property type="entry name" value="PAS-assoc_C"/>
</dbReference>
<feature type="domain" description="Methyl-accepting transducer" evidence="3">
    <location>
        <begin position="152"/>
        <end position="306"/>
    </location>
</feature>
<dbReference type="PANTHER" id="PTHR32089">
    <property type="entry name" value="METHYL-ACCEPTING CHEMOTAXIS PROTEIN MCPB"/>
    <property type="match status" value="1"/>
</dbReference>
<dbReference type="PROSITE" id="PS50113">
    <property type="entry name" value="PAC"/>
    <property type="match status" value="1"/>
</dbReference>
<dbReference type="InterPro" id="IPR000014">
    <property type="entry name" value="PAS"/>
</dbReference>
<feature type="domain" description="PAC" evidence="4">
    <location>
        <begin position="85"/>
        <end position="139"/>
    </location>
</feature>
<evidence type="ECO:0000259" key="3">
    <source>
        <dbReference type="PROSITE" id="PS50111"/>
    </source>
</evidence>
<dbReference type="GO" id="GO:0016020">
    <property type="term" value="C:membrane"/>
    <property type="evidence" value="ECO:0007669"/>
    <property type="project" value="InterPro"/>
</dbReference>
<dbReference type="PANTHER" id="PTHR32089:SF112">
    <property type="entry name" value="LYSOZYME-LIKE PROTEIN-RELATED"/>
    <property type="match status" value="1"/>
</dbReference>
<evidence type="ECO:0000256" key="2">
    <source>
        <dbReference type="PROSITE-ProRule" id="PRU00284"/>
    </source>
</evidence>
<accession>A0A1H8MAA3</accession>
<protein>
    <submittedName>
        <fullName evidence="5">PAS domain S-box-containing protein</fullName>
    </submittedName>
</protein>
<dbReference type="CDD" id="cd00130">
    <property type="entry name" value="PAS"/>
    <property type="match status" value="1"/>
</dbReference>
<sequence length="306" mass="34686">MTLLANKEKFDSEINQQVFAALEHNLAIIRFNRMQQVEYVNENFAKTMHYTRNEMIGMNHKQFCYDHFSLSKAYQAFWEQLWSGQRFQNKIERKDKKGNKVYLEATYMPVFNKQQRVVAVLKVATDLTKRQKLVEQVVNKLNDQSTELYARSKSGVEQSQFVAKKVDHVTSVYQEGQDTLTALQAKTASIEGIVKTIRNIASQTNLLALNAAIEAARAGEYGRGFNVVATEVRKLANGVDASIDEIKSEIGKITMGIQAIAKSTSLVKDNMEEMQQELSLAANDFEDLFSVAEQVEQQAQEVAKII</sequence>
<keyword evidence="1 2" id="KW-0807">Transducer</keyword>
<dbReference type="Gene3D" id="3.30.450.20">
    <property type="entry name" value="PAS domain"/>
    <property type="match status" value="1"/>
</dbReference>
<dbReference type="InterPro" id="IPR013656">
    <property type="entry name" value="PAS_4"/>
</dbReference>
<dbReference type="STRING" id="872970.SAMN04488134_10490"/>
<dbReference type="SUPFAM" id="SSF58104">
    <property type="entry name" value="Methyl-accepting chemotaxis protein (MCP) signaling domain"/>
    <property type="match status" value="1"/>
</dbReference>
<evidence type="ECO:0000313" key="5">
    <source>
        <dbReference type="EMBL" id="SEO14275.1"/>
    </source>
</evidence>
<keyword evidence="6" id="KW-1185">Reference proteome</keyword>
<dbReference type="Gene3D" id="1.10.287.950">
    <property type="entry name" value="Methyl-accepting chemotaxis protein"/>
    <property type="match status" value="1"/>
</dbReference>
<organism evidence="5 6">
    <name type="scientific">Amphibacillus marinus</name>
    <dbReference type="NCBI Taxonomy" id="872970"/>
    <lineage>
        <taxon>Bacteria</taxon>
        <taxon>Bacillati</taxon>
        <taxon>Bacillota</taxon>
        <taxon>Bacilli</taxon>
        <taxon>Bacillales</taxon>
        <taxon>Bacillaceae</taxon>
        <taxon>Amphibacillus</taxon>
    </lineage>
</organism>
<gene>
    <name evidence="5" type="ORF">SAMN04488134_10490</name>
</gene>
<dbReference type="AlphaFoldDB" id="A0A1H8MAA3"/>
<evidence type="ECO:0000313" key="6">
    <source>
        <dbReference type="Proteomes" id="UP000199300"/>
    </source>
</evidence>
<dbReference type="InterPro" id="IPR035965">
    <property type="entry name" value="PAS-like_dom_sf"/>
</dbReference>
<dbReference type="NCBIfam" id="TIGR00229">
    <property type="entry name" value="sensory_box"/>
    <property type="match status" value="1"/>
</dbReference>
<evidence type="ECO:0000256" key="1">
    <source>
        <dbReference type="ARBA" id="ARBA00023224"/>
    </source>
</evidence>
<dbReference type="InterPro" id="IPR004089">
    <property type="entry name" value="MCPsignal_dom"/>
</dbReference>
<dbReference type="Pfam" id="PF08448">
    <property type="entry name" value="PAS_4"/>
    <property type="match status" value="1"/>
</dbReference>
<dbReference type="Proteomes" id="UP000199300">
    <property type="component" value="Unassembled WGS sequence"/>
</dbReference>
<reference evidence="5 6" key="1">
    <citation type="submission" date="2016-10" db="EMBL/GenBank/DDBJ databases">
        <authorList>
            <person name="de Groot N.N."/>
        </authorList>
    </citation>
    <scope>NUCLEOTIDE SEQUENCE [LARGE SCALE GENOMIC DNA]</scope>
    <source>
        <strain evidence="5 6">CGMCC 1.10434</strain>
    </source>
</reference>
<proteinExistence type="predicted"/>
<dbReference type="PROSITE" id="PS50111">
    <property type="entry name" value="CHEMOTAXIS_TRANSDUC_2"/>
    <property type="match status" value="1"/>
</dbReference>
<name>A0A1H8MAA3_9BACI</name>
<dbReference type="GO" id="GO:0007165">
    <property type="term" value="P:signal transduction"/>
    <property type="evidence" value="ECO:0007669"/>
    <property type="project" value="UniProtKB-KW"/>
</dbReference>
<evidence type="ECO:0000259" key="4">
    <source>
        <dbReference type="PROSITE" id="PS50113"/>
    </source>
</evidence>
<dbReference type="SUPFAM" id="SSF55785">
    <property type="entry name" value="PYP-like sensor domain (PAS domain)"/>
    <property type="match status" value="1"/>
</dbReference>